<gene>
    <name evidence="4" type="ORF">B0I35DRAFT_426067</name>
</gene>
<dbReference type="AlphaFoldDB" id="A0A8K0WUH9"/>
<feature type="compositionally biased region" description="Polar residues" evidence="1">
    <location>
        <begin position="513"/>
        <end position="527"/>
    </location>
</feature>
<dbReference type="PANTHER" id="PTHR46082">
    <property type="entry name" value="ATP/GTP-BINDING PROTEIN-RELATED"/>
    <property type="match status" value="1"/>
</dbReference>
<feature type="domain" description="DUF7580" evidence="3">
    <location>
        <begin position="185"/>
        <end position="500"/>
    </location>
</feature>
<evidence type="ECO:0000313" key="5">
    <source>
        <dbReference type="Proteomes" id="UP000813444"/>
    </source>
</evidence>
<dbReference type="InterPro" id="IPR035994">
    <property type="entry name" value="Nucleoside_phosphorylase_sf"/>
</dbReference>
<feature type="compositionally biased region" description="Polar residues" evidence="1">
    <location>
        <begin position="578"/>
        <end position="611"/>
    </location>
</feature>
<organism evidence="4 5">
    <name type="scientific">Stachybotrys elegans</name>
    <dbReference type="NCBI Taxonomy" id="80388"/>
    <lineage>
        <taxon>Eukaryota</taxon>
        <taxon>Fungi</taxon>
        <taxon>Dikarya</taxon>
        <taxon>Ascomycota</taxon>
        <taxon>Pezizomycotina</taxon>
        <taxon>Sordariomycetes</taxon>
        <taxon>Hypocreomycetidae</taxon>
        <taxon>Hypocreales</taxon>
        <taxon>Stachybotryaceae</taxon>
        <taxon>Stachybotrys</taxon>
    </lineage>
</organism>
<keyword evidence="5" id="KW-1185">Reference proteome</keyword>
<evidence type="ECO:0000259" key="2">
    <source>
        <dbReference type="Pfam" id="PF01048"/>
    </source>
</evidence>
<dbReference type="Pfam" id="PF24476">
    <property type="entry name" value="DUF7580"/>
    <property type="match status" value="1"/>
</dbReference>
<dbReference type="InterPro" id="IPR053137">
    <property type="entry name" value="NLR-like"/>
</dbReference>
<dbReference type="InterPro" id="IPR056002">
    <property type="entry name" value="DUF7580"/>
</dbReference>
<dbReference type="GO" id="GO:0009116">
    <property type="term" value="P:nucleoside metabolic process"/>
    <property type="evidence" value="ECO:0007669"/>
    <property type="project" value="InterPro"/>
</dbReference>
<protein>
    <recommendedName>
        <fullName evidence="6">Nucleoside phosphorylase domain-containing protein</fullName>
    </recommendedName>
</protein>
<accession>A0A8K0WUH9</accession>
<dbReference type="PANTHER" id="PTHR46082:SF6">
    <property type="entry name" value="AAA+ ATPASE DOMAIN-CONTAINING PROTEIN-RELATED"/>
    <property type="match status" value="1"/>
</dbReference>
<dbReference type="SUPFAM" id="SSF53167">
    <property type="entry name" value="Purine and uridine phosphorylases"/>
    <property type="match status" value="1"/>
</dbReference>
<dbReference type="Proteomes" id="UP000813444">
    <property type="component" value="Unassembled WGS sequence"/>
</dbReference>
<evidence type="ECO:0000259" key="3">
    <source>
        <dbReference type="Pfam" id="PF24476"/>
    </source>
</evidence>
<dbReference type="OrthoDB" id="20872at2759"/>
<dbReference type="InterPro" id="IPR000845">
    <property type="entry name" value="Nucleoside_phosphorylase_d"/>
</dbReference>
<reference evidence="4" key="1">
    <citation type="journal article" date="2021" name="Nat. Commun.">
        <title>Genetic determinants of endophytism in the Arabidopsis root mycobiome.</title>
        <authorList>
            <person name="Mesny F."/>
            <person name="Miyauchi S."/>
            <person name="Thiergart T."/>
            <person name="Pickel B."/>
            <person name="Atanasova L."/>
            <person name="Karlsson M."/>
            <person name="Huettel B."/>
            <person name="Barry K.W."/>
            <person name="Haridas S."/>
            <person name="Chen C."/>
            <person name="Bauer D."/>
            <person name="Andreopoulos W."/>
            <person name="Pangilinan J."/>
            <person name="LaButti K."/>
            <person name="Riley R."/>
            <person name="Lipzen A."/>
            <person name="Clum A."/>
            <person name="Drula E."/>
            <person name="Henrissat B."/>
            <person name="Kohler A."/>
            <person name="Grigoriev I.V."/>
            <person name="Martin F.M."/>
            <person name="Hacquard S."/>
        </authorList>
    </citation>
    <scope>NUCLEOTIDE SEQUENCE</scope>
    <source>
        <strain evidence="4">MPI-CAGE-CH-0235</strain>
    </source>
</reference>
<dbReference type="GO" id="GO:0003824">
    <property type="term" value="F:catalytic activity"/>
    <property type="evidence" value="ECO:0007669"/>
    <property type="project" value="InterPro"/>
</dbReference>
<proteinExistence type="predicted"/>
<evidence type="ECO:0000256" key="1">
    <source>
        <dbReference type="SAM" id="MobiDB-lite"/>
    </source>
</evidence>
<sequence>MCCSNVCVHNKMPYLVESNEWRLLQRIGRLLNQRKAPFRAPPHEHRGGRLNAELLEVELREVFVTREYPQDLPLKDFEDYQATLISLCSILDGLVCFRKTGRTILGKTYPQLSALAEHLESTTSILDLIDGPNETVFRLPQDPAELRQCLDVATKCNTGLPRLLEPMPHEPAKPPISFQRSKTAWKKARIRNRATVVLGRLFGHFKCQQPHEVLLKLVEDPDEHSSLPDLHLMLPSCHELEIWQEARCECTDLDGAISSIPDICSHVREHTGQGKKLMLLIKEYGLFGAWGGNASTGPDHSRQSLGQLITKGAFKPLDLVTLFHGASLAQFSIGDKRALAVKLGFCLLDFFDVDIASNKIYFLGSSNSVPNNDFPYLAFSSRLPATAQSFTNFELGHPVLLSFAKLLLEIDFGQTIDLEIKPQNSQNRGVWIDLLSRVDRLAKERFDSYLQAIRGCLVVHEKITKALQRHQARGKSTPDSIVRKKIYQEVISKLERGLEESIPRPISKRQRSESPTPSGDWGATQSGAHEEITARPSLSNHGSSDSKRRRFLTPGTPAMSDSSREDLYARSPPPDGCATSNSGSRYNGWSRHSTHHQANSSDFGSSQPSTKRPSRREEFEIGIICALPLESDAVSYLFDKFWDEDGDQYGRAPGDTNHYTTGCIGHYNVVLALLPCMGKTNAASAAASLRSSYSNLKLVLLVGICGVAPYHRQEEVLLGDVIVSKTVIQYDFGRQYPDKFVRKETTDANLGRANKDVRNLVGFFETDRGIDWLEARTAFFIQQLQDKLASTKRRGKYDHPGVDKDKLYNAEYRHKHHLSRPCICRDCTADDHPVCTMAPELSCAVLGCDDAQLISRDRIRATKRLEASHTAGGALAMPRVHVGPIACGDSVIKSAAHRDRISRENDVIAFEMEGAGVWDEVPCIVIKGACDYADSHKNKDWQNYAAATAASACKAMLERYIQTARHVDESFAGR</sequence>
<evidence type="ECO:0000313" key="4">
    <source>
        <dbReference type="EMBL" id="KAH7322580.1"/>
    </source>
</evidence>
<evidence type="ECO:0008006" key="6">
    <source>
        <dbReference type="Google" id="ProtNLM"/>
    </source>
</evidence>
<dbReference type="Gene3D" id="3.40.50.1580">
    <property type="entry name" value="Nucleoside phosphorylase domain"/>
    <property type="match status" value="1"/>
</dbReference>
<comment type="caution">
    <text evidence="4">The sequence shown here is derived from an EMBL/GenBank/DDBJ whole genome shotgun (WGS) entry which is preliminary data.</text>
</comment>
<feature type="domain" description="Nucleoside phosphorylase" evidence="2">
    <location>
        <begin position="620"/>
        <end position="737"/>
    </location>
</feature>
<feature type="region of interest" description="Disordered" evidence="1">
    <location>
        <begin position="501"/>
        <end position="615"/>
    </location>
</feature>
<name>A0A8K0WUH9_9HYPO</name>
<dbReference type="EMBL" id="JAGPNK010000004">
    <property type="protein sequence ID" value="KAH7322580.1"/>
    <property type="molecule type" value="Genomic_DNA"/>
</dbReference>
<dbReference type="Pfam" id="PF01048">
    <property type="entry name" value="PNP_UDP_1"/>
    <property type="match status" value="1"/>
</dbReference>